<dbReference type="RefSeq" id="WP_283830832.1">
    <property type="nucleotide sequence ID" value="NZ_JASJEU010000003.1"/>
</dbReference>
<evidence type="ECO:0008006" key="5">
    <source>
        <dbReference type="Google" id="ProtNLM"/>
    </source>
</evidence>
<keyword evidence="2" id="KW-1133">Transmembrane helix</keyword>
<name>A0ABT7DJ01_9ACTN</name>
<keyword evidence="2" id="KW-0812">Transmembrane</keyword>
<keyword evidence="2" id="KW-0472">Membrane</keyword>
<proteinExistence type="predicted"/>
<gene>
    <name evidence="3" type="ORF">QNJ86_01660</name>
</gene>
<evidence type="ECO:0000256" key="2">
    <source>
        <dbReference type="SAM" id="Phobius"/>
    </source>
</evidence>
<evidence type="ECO:0000313" key="4">
    <source>
        <dbReference type="Proteomes" id="UP001232750"/>
    </source>
</evidence>
<evidence type="ECO:0000313" key="3">
    <source>
        <dbReference type="EMBL" id="MDJ1649500.1"/>
    </source>
</evidence>
<keyword evidence="4" id="KW-1185">Reference proteome</keyword>
<dbReference type="EMBL" id="JASJEU010000003">
    <property type="protein sequence ID" value="MDJ1649500.1"/>
    <property type="molecule type" value="Genomic_DNA"/>
</dbReference>
<organism evidence="3 4">
    <name type="scientific">Gordonibacter faecis</name>
    <dbReference type="NCBI Taxonomy" id="3047475"/>
    <lineage>
        <taxon>Bacteria</taxon>
        <taxon>Bacillati</taxon>
        <taxon>Actinomycetota</taxon>
        <taxon>Coriobacteriia</taxon>
        <taxon>Eggerthellales</taxon>
        <taxon>Eggerthellaceae</taxon>
        <taxon>Gordonibacter</taxon>
    </lineage>
</organism>
<feature type="transmembrane region" description="Helical" evidence="2">
    <location>
        <begin position="84"/>
        <end position="106"/>
    </location>
</feature>
<feature type="region of interest" description="Disordered" evidence="1">
    <location>
        <begin position="37"/>
        <end position="74"/>
    </location>
</feature>
<accession>A0ABT7DJ01</accession>
<reference evidence="3 4" key="1">
    <citation type="submission" date="2023-05" db="EMBL/GenBank/DDBJ databases">
        <title>Gordonibacter KGMB12511T sp. nov., isolated from faeces of healthy Korean.</title>
        <authorList>
            <person name="Kim H.S."/>
            <person name="Kim J.-S."/>
            <person name="Suh M.K."/>
            <person name="Eom M.K."/>
            <person name="Do H.E."/>
            <person name="Lee J.-S."/>
        </authorList>
    </citation>
    <scope>NUCLEOTIDE SEQUENCE [LARGE SCALE GENOMIC DNA]</scope>
    <source>
        <strain evidence="3 4">KGMB12511</strain>
    </source>
</reference>
<comment type="caution">
    <text evidence="3">The sequence shown here is derived from an EMBL/GenBank/DDBJ whole genome shotgun (WGS) entry which is preliminary data.</text>
</comment>
<protein>
    <recommendedName>
        <fullName evidence="5">Peptidase C39-like domain-containing protein</fullName>
    </recommendedName>
</protein>
<sequence length="306" mass="32492">MTYRGLPYFVAQRANSGSRHDPYASERHVLPDRVGGVRYSAEPHSPRRRVAPYPTSGTVAPAHAHDVPSPDDTPTLSEVEPLRILVAVMLMAVVALAAAFAGIGIAERFTGSVDEALAEGGVLQARSDDVVVHSTPSSAWEQGTVPQLYQVDPQWADRPYAESTLGAAGSAPLALAMTRIAVTGDRATGPVEVASFVQSAGFADEPDPTRLLTDGAVSLGLAARPVEASEQAVRRQINTGHPIICVVSGGAFGSHPCCIVITDIDRHGKLIVNDPGSIERTERHWTFDEVLSVSSNLWAYSTAQVQ</sequence>
<dbReference type="Proteomes" id="UP001232750">
    <property type="component" value="Unassembled WGS sequence"/>
</dbReference>
<evidence type="ECO:0000256" key="1">
    <source>
        <dbReference type="SAM" id="MobiDB-lite"/>
    </source>
</evidence>